<dbReference type="GO" id="GO:0033499">
    <property type="term" value="P:galactose catabolic process via UDP-galactose, Leloir pathway"/>
    <property type="evidence" value="ECO:0007669"/>
    <property type="project" value="TreeGrafter"/>
</dbReference>
<dbReference type="InterPro" id="IPR014718">
    <property type="entry name" value="GH-type_carb-bd"/>
</dbReference>
<dbReference type="Gene3D" id="2.70.98.10">
    <property type="match status" value="1"/>
</dbReference>
<accession>A0A7X5QXM3</accession>
<organism evidence="1 2">
    <name type="scientific">Luteibacter yeojuensis</name>
    <dbReference type="NCBI Taxonomy" id="345309"/>
    <lineage>
        <taxon>Bacteria</taxon>
        <taxon>Pseudomonadati</taxon>
        <taxon>Pseudomonadota</taxon>
        <taxon>Gammaproteobacteria</taxon>
        <taxon>Lysobacterales</taxon>
        <taxon>Rhodanobacteraceae</taxon>
        <taxon>Luteibacter</taxon>
    </lineage>
</organism>
<dbReference type="Pfam" id="PF01263">
    <property type="entry name" value="Aldose_epim"/>
    <property type="match status" value="1"/>
</dbReference>
<dbReference type="AlphaFoldDB" id="A0A7X5QXM3"/>
<proteinExistence type="predicted"/>
<dbReference type="SUPFAM" id="SSF74650">
    <property type="entry name" value="Galactose mutarotase-like"/>
    <property type="match status" value="1"/>
</dbReference>
<evidence type="ECO:0000313" key="1">
    <source>
        <dbReference type="EMBL" id="NID17308.1"/>
    </source>
</evidence>
<reference evidence="1 2" key="1">
    <citation type="journal article" date="2006" name="Int. J. Syst. Evol. Microbiol.">
        <title>Dyella yeojuensis sp. nov., isolated from greenhouse soil in Korea.</title>
        <authorList>
            <person name="Kim B.Y."/>
            <person name="Weon H.Y."/>
            <person name="Lee K.H."/>
            <person name="Seok S.J."/>
            <person name="Kwon S.W."/>
            <person name="Go S.J."/>
            <person name="Stackebrandt E."/>
        </authorList>
    </citation>
    <scope>NUCLEOTIDE SEQUENCE [LARGE SCALE GENOMIC DNA]</scope>
    <source>
        <strain evidence="1 2">DSM 17673</strain>
    </source>
</reference>
<dbReference type="RefSeq" id="WP_166701130.1">
    <property type="nucleotide sequence ID" value="NZ_JAAQTL010000003.1"/>
</dbReference>
<dbReference type="PANTHER" id="PTHR10091:SF0">
    <property type="entry name" value="GALACTOSE MUTAROTASE"/>
    <property type="match status" value="1"/>
</dbReference>
<protein>
    <submittedName>
        <fullName evidence="1">Aldose epimerase</fullName>
    </submittedName>
</protein>
<dbReference type="EMBL" id="JAAQTL010000003">
    <property type="protein sequence ID" value="NID17308.1"/>
    <property type="molecule type" value="Genomic_DNA"/>
</dbReference>
<comment type="caution">
    <text evidence="1">The sequence shown here is derived from an EMBL/GenBank/DDBJ whole genome shotgun (WGS) entry which is preliminary data.</text>
</comment>
<keyword evidence="2" id="KW-1185">Reference proteome</keyword>
<dbReference type="PANTHER" id="PTHR10091">
    <property type="entry name" value="ALDOSE-1-EPIMERASE"/>
    <property type="match status" value="1"/>
</dbReference>
<dbReference type="GO" id="GO:0004034">
    <property type="term" value="F:aldose 1-epimerase activity"/>
    <property type="evidence" value="ECO:0007669"/>
    <property type="project" value="TreeGrafter"/>
</dbReference>
<sequence>MSRFTVTRSNLGDQELVVLVDADADREVRIARRGATVLSIVTCPPEARCDIADGFRDEKELLAHKGSRFAIMAPFANRVNDARYTFEGKSYDLQPGAVGADRAIRHGFLRGELFDIQREHANDDHASVTLFSAAIRPGAHPGYPFALDVSVAFTLDEKGLTVEAKTRNVGDHAAPTFFGWHPYFRLSDNPIEGWELQVPADTVIATGTDFIPVPGTRAWQALDKAERWVDFRKPRAIGDAALNHTYADLQLDADGRARTRLRDPKSGSGIAVWQERGVMLVFTSDTAERDARKSVALEPMECMADAFNRDDCTPQVTLPPAQERRFVCGVEFDR</sequence>
<name>A0A7X5QXM3_9GAMM</name>
<dbReference type="InterPro" id="IPR011013">
    <property type="entry name" value="Gal_mutarotase_sf_dom"/>
</dbReference>
<dbReference type="InterPro" id="IPR008183">
    <property type="entry name" value="Aldose_1/G6P_1-epimerase"/>
</dbReference>
<dbReference type="Proteomes" id="UP000518878">
    <property type="component" value="Unassembled WGS sequence"/>
</dbReference>
<evidence type="ECO:0000313" key="2">
    <source>
        <dbReference type="Proteomes" id="UP000518878"/>
    </source>
</evidence>
<gene>
    <name evidence="1" type="ORF">HBF32_17670</name>
</gene>
<dbReference type="GO" id="GO:0006006">
    <property type="term" value="P:glucose metabolic process"/>
    <property type="evidence" value="ECO:0007669"/>
    <property type="project" value="TreeGrafter"/>
</dbReference>
<dbReference type="GO" id="GO:0030246">
    <property type="term" value="F:carbohydrate binding"/>
    <property type="evidence" value="ECO:0007669"/>
    <property type="project" value="InterPro"/>
</dbReference>